<evidence type="ECO:0000313" key="12">
    <source>
        <dbReference type="Proteomes" id="UP000694620"/>
    </source>
</evidence>
<evidence type="ECO:0000313" key="11">
    <source>
        <dbReference type="Ensembl" id="ENSECRP00000020902.1"/>
    </source>
</evidence>
<dbReference type="Proteomes" id="UP000694620">
    <property type="component" value="Chromosome 8"/>
</dbReference>
<evidence type="ECO:0000256" key="10">
    <source>
        <dbReference type="SAM" id="Coils"/>
    </source>
</evidence>
<name>A0A8C4STR4_ERPCA</name>
<keyword evidence="6" id="KW-0282">Flagellum</keyword>
<sequence length="431" mass="51003">PRSPIKNRSWLEQKPAVTGDLSSTMDQLKHTHKHVSSRRHKHVTSILDETLKKTELLMLLLPFCLENLQQLRDILGEDFLKTLQEHHHLEDRLKNLLKQKEGKERDPHVVKLKEAICQSLRNILRLFQVNPVTCKALKEKGALKGTAAIELGRGLTQLRSLLSEKRSRKPVEDEKNYYLEKMMLRREKNMKIVKDLEDQLALAVKNKESEISMLDQDIWLVKRSSQHSQRKAEKLNMRTLVTAHRKVKAIHQVSTGKQIHLQQAVEQVKQQLVRLVDDNWDAEIILRKMNFRVEEEIKGLIEDKEDLLRRMHMDYEEINGFYIQEKAEMDDLKQRFAVLEVEYKEALERQRLIMERKKALEHKLYLMTKAAVLIQFYWRRFRERRMAKRKKGGKKGKKGGKKGKGAKGKFNLLYEKLRHKVQYLLNMICLY</sequence>
<dbReference type="AlphaFoldDB" id="A0A8C4STR4"/>
<comment type="subcellular location">
    <subcellularLocation>
        <location evidence="2">Cytoplasm</location>
        <location evidence="2">Cytoskeleton</location>
        <location evidence="2">Flagellum axoneme</location>
    </subcellularLocation>
</comment>
<reference evidence="11" key="2">
    <citation type="submission" date="2025-08" db="UniProtKB">
        <authorList>
            <consortium name="Ensembl"/>
        </authorList>
    </citation>
    <scope>IDENTIFICATION</scope>
</reference>
<reference evidence="11" key="1">
    <citation type="submission" date="2021-06" db="EMBL/GenBank/DDBJ databases">
        <authorList>
            <consortium name="Wellcome Sanger Institute Data Sharing"/>
        </authorList>
    </citation>
    <scope>NUCLEOTIDE SEQUENCE [LARGE SCALE GENOMIC DNA]</scope>
</reference>
<evidence type="ECO:0000256" key="3">
    <source>
        <dbReference type="ARBA" id="ARBA00009071"/>
    </source>
</evidence>
<protein>
    <recommendedName>
        <fullName evidence="4">Dynein regulatory complex protein 10</fullName>
    </recommendedName>
</protein>
<reference evidence="11" key="3">
    <citation type="submission" date="2025-09" db="UniProtKB">
        <authorList>
            <consortium name="Ensembl"/>
        </authorList>
    </citation>
    <scope>IDENTIFICATION</scope>
</reference>
<evidence type="ECO:0000256" key="7">
    <source>
        <dbReference type="ARBA" id="ARBA00023069"/>
    </source>
</evidence>
<keyword evidence="5" id="KW-0963">Cytoplasm</keyword>
<evidence type="ECO:0000256" key="6">
    <source>
        <dbReference type="ARBA" id="ARBA00022846"/>
    </source>
</evidence>
<comment type="similarity">
    <text evidence="3">Belongs to the DRC10 family.</text>
</comment>
<dbReference type="Ensembl" id="ENSECRT00000021354.1">
    <property type="protein sequence ID" value="ENSECRP00000020902.1"/>
    <property type="gene ID" value="ENSECRG00000014066.1"/>
</dbReference>
<dbReference type="GeneTree" id="ENSGT00940000172701"/>
<keyword evidence="10" id="KW-0175">Coiled coil</keyword>
<dbReference type="PROSITE" id="PS50096">
    <property type="entry name" value="IQ"/>
    <property type="match status" value="1"/>
</dbReference>
<keyword evidence="9" id="KW-0966">Cell projection</keyword>
<evidence type="ECO:0000256" key="9">
    <source>
        <dbReference type="ARBA" id="ARBA00023273"/>
    </source>
</evidence>
<feature type="coiled-coil region" evidence="10">
    <location>
        <begin position="290"/>
        <end position="349"/>
    </location>
</feature>
<dbReference type="InterPro" id="IPR042815">
    <property type="entry name" value="DRC10"/>
</dbReference>
<keyword evidence="7" id="KW-0969">Cilium</keyword>
<accession>A0A8C4STR4</accession>
<dbReference type="PANTHER" id="PTHR31598">
    <property type="entry name" value="IQ DOMAIN-CONTAINING PROTEIN D"/>
    <property type="match status" value="1"/>
</dbReference>
<evidence type="ECO:0000256" key="5">
    <source>
        <dbReference type="ARBA" id="ARBA00022490"/>
    </source>
</evidence>
<keyword evidence="8" id="KW-0206">Cytoskeleton</keyword>
<evidence type="ECO:0000256" key="1">
    <source>
        <dbReference type="ARBA" id="ARBA00003029"/>
    </source>
</evidence>
<evidence type="ECO:0000256" key="8">
    <source>
        <dbReference type="ARBA" id="ARBA00023212"/>
    </source>
</evidence>
<comment type="function">
    <text evidence="1">Component of the nexin-dynein regulatory complex (N-DRC), a key regulator of ciliary/flagellar motility which maintains the alignment and integrity of the distal axoneme and regulates microtubule sliding in motile axonemes.</text>
</comment>
<organism evidence="11 12">
    <name type="scientific">Erpetoichthys calabaricus</name>
    <name type="common">Rope fish</name>
    <name type="synonym">Calamoichthys calabaricus</name>
    <dbReference type="NCBI Taxonomy" id="27687"/>
    <lineage>
        <taxon>Eukaryota</taxon>
        <taxon>Metazoa</taxon>
        <taxon>Chordata</taxon>
        <taxon>Craniata</taxon>
        <taxon>Vertebrata</taxon>
        <taxon>Euteleostomi</taxon>
        <taxon>Actinopterygii</taxon>
        <taxon>Polypteriformes</taxon>
        <taxon>Polypteridae</taxon>
        <taxon>Erpetoichthys</taxon>
    </lineage>
</organism>
<evidence type="ECO:0000256" key="2">
    <source>
        <dbReference type="ARBA" id="ARBA00004611"/>
    </source>
</evidence>
<keyword evidence="12" id="KW-1185">Reference proteome</keyword>
<proteinExistence type="inferred from homology"/>
<evidence type="ECO:0000256" key="4">
    <source>
        <dbReference type="ARBA" id="ARBA00021752"/>
    </source>
</evidence>
<dbReference type="PANTHER" id="PTHR31598:SF1">
    <property type="entry name" value="DYNEIN REGULATORY COMPLEX PROTEIN 10"/>
    <property type="match status" value="1"/>
</dbReference>